<evidence type="ECO:0000256" key="1">
    <source>
        <dbReference type="ARBA" id="ARBA00002151"/>
    </source>
</evidence>
<dbReference type="InterPro" id="IPR011549">
    <property type="entry name" value="RibD_C"/>
</dbReference>
<dbReference type="NCBIfam" id="TIGR00227">
    <property type="entry name" value="ribD_Cterm"/>
    <property type="match status" value="1"/>
</dbReference>
<dbReference type="PANTHER" id="PTHR38011:SF7">
    <property type="entry name" value="2,5-DIAMINO-6-RIBOSYLAMINO-4(3H)-PYRIMIDINONE 5'-PHOSPHATE REDUCTASE"/>
    <property type="match status" value="1"/>
</dbReference>
<dbReference type="GO" id="GO:0050661">
    <property type="term" value="F:NADP binding"/>
    <property type="evidence" value="ECO:0007669"/>
    <property type="project" value="InterPro"/>
</dbReference>
<organism evidence="20 21">
    <name type="scientific">Candidatus Avidehalobacter gallistercoris</name>
    <dbReference type="NCBI Taxonomy" id="2840694"/>
    <lineage>
        <taxon>Bacteria</taxon>
        <taxon>Bacillati</taxon>
        <taxon>Bacillota</taxon>
        <taxon>Clostridia</taxon>
        <taxon>Eubacteriales</taxon>
        <taxon>Peptococcaceae</taxon>
        <taxon>Peptococcaceae incertae sedis</taxon>
        <taxon>Candidatus Avidehalobacter</taxon>
    </lineage>
</organism>
<dbReference type="PANTHER" id="PTHR38011">
    <property type="entry name" value="DIHYDROFOLATE REDUCTASE FAMILY PROTEIN (AFU_ORTHOLOGUE AFUA_8G06820)"/>
    <property type="match status" value="1"/>
</dbReference>
<name>A0A9D1KXX8_9FIRM</name>
<feature type="binding site" evidence="17">
    <location>
        <position position="148"/>
    </location>
    <ligand>
        <name>NADP(+)</name>
        <dbReference type="ChEBI" id="CHEBI:58349"/>
    </ligand>
</feature>
<evidence type="ECO:0000256" key="16">
    <source>
        <dbReference type="PIRSR" id="PIRSR006769-1"/>
    </source>
</evidence>
<dbReference type="GO" id="GO:0008703">
    <property type="term" value="F:5-amino-6-(5-phosphoribosylamino)uracil reductase activity"/>
    <property type="evidence" value="ECO:0007669"/>
    <property type="project" value="UniProtKB-EC"/>
</dbReference>
<dbReference type="SUPFAM" id="SSF53597">
    <property type="entry name" value="Dihydrofolate reductase-like"/>
    <property type="match status" value="1"/>
</dbReference>
<keyword evidence="9 15" id="KW-0862">Zinc</keyword>
<gene>
    <name evidence="20" type="primary">ribD</name>
    <name evidence="20" type="ORF">IAB00_00385</name>
</gene>
<dbReference type="InterPro" id="IPR002734">
    <property type="entry name" value="RibDG_C"/>
</dbReference>
<comment type="catalytic activity">
    <reaction evidence="14 15">
        <text>2,5-diamino-6-hydroxy-4-(5-phosphoribosylamino)-pyrimidine + H2O + H(+) = 5-amino-6-(5-phospho-D-ribosylamino)uracil + NH4(+)</text>
        <dbReference type="Rhea" id="RHEA:21868"/>
        <dbReference type="ChEBI" id="CHEBI:15377"/>
        <dbReference type="ChEBI" id="CHEBI:15378"/>
        <dbReference type="ChEBI" id="CHEBI:28938"/>
        <dbReference type="ChEBI" id="CHEBI:58453"/>
        <dbReference type="ChEBI" id="CHEBI:58614"/>
        <dbReference type="EC" id="3.5.4.26"/>
    </reaction>
</comment>
<dbReference type="NCBIfam" id="TIGR00326">
    <property type="entry name" value="eubact_ribD"/>
    <property type="match status" value="1"/>
</dbReference>
<feature type="binding site" evidence="18">
    <location>
        <position position="44"/>
    </location>
    <ligand>
        <name>Zn(2+)</name>
        <dbReference type="ChEBI" id="CHEBI:29105"/>
        <note>catalytic</note>
    </ligand>
</feature>
<evidence type="ECO:0000256" key="9">
    <source>
        <dbReference type="ARBA" id="ARBA00022833"/>
    </source>
</evidence>
<keyword evidence="12" id="KW-0511">Multifunctional enzyme</keyword>
<feature type="binding site" evidence="17">
    <location>
        <position position="190"/>
    </location>
    <ligand>
        <name>NADP(+)</name>
        <dbReference type="ChEBI" id="CHEBI:58349"/>
    </ligand>
</feature>
<evidence type="ECO:0000256" key="6">
    <source>
        <dbReference type="ARBA" id="ARBA00022619"/>
    </source>
</evidence>
<keyword evidence="11 15" id="KW-0560">Oxidoreductase</keyword>
<feature type="binding site" evidence="18">
    <location>
        <position position="78"/>
    </location>
    <ligand>
        <name>Zn(2+)</name>
        <dbReference type="ChEBI" id="CHEBI:29105"/>
        <note>catalytic</note>
    </ligand>
</feature>
<keyword evidence="6 15" id="KW-0686">Riboflavin biosynthesis</keyword>
<evidence type="ECO:0000256" key="2">
    <source>
        <dbReference type="ARBA" id="ARBA00004882"/>
    </source>
</evidence>
<evidence type="ECO:0000256" key="18">
    <source>
        <dbReference type="PIRSR" id="PIRSR006769-3"/>
    </source>
</evidence>
<dbReference type="EMBL" id="DVMH01000003">
    <property type="protein sequence ID" value="HIU09703.1"/>
    <property type="molecule type" value="Genomic_DNA"/>
</dbReference>
<evidence type="ECO:0000256" key="7">
    <source>
        <dbReference type="ARBA" id="ARBA00022723"/>
    </source>
</evidence>
<feature type="domain" description="CMP/dCMP-type deaminase" evidence="19">
    <location>
        <begin position="1"/>
        <end position="117"/>
    </location>
</feature>
<feature type="binding site" evidence="17">
    <location>
        <position position="287"/>
    </location>
    <ligand>
        <name>substrate</name>
    </ligand>
</feature>
<keyword evidence="8 15" id="KW-0378">Hydrolase</keyword>
<dbReference type="Proteomes" id="UP000824124">
    <property type="component" value="Unassembled WGS sequence"/>
</dbReference>
<dbReference type="Gene3D" id="3.40.140.10">
    <property type="entry name" value="Cytidine Deaminase, domain 2"/>
    <property type="match status" value="1"/>
</dbReference>
<comment type="function">
    <text evidence="1 15">Converts 2,5-diamino-6-(ribosylamino)-4(3h)-pyrimidinone 5'-phosphate into 5-amino-6-(ribosylamino)-2,4(1h,3h)-pyrimidinedione 5'-phosphate.</text>
</comment>
<sequence>MRRALELAKRGAGAVSPNPMVGAVIVRDGRIIGEGWHQRFGEAHAERNALAACTEDPAGATMYVTLEPCCHYGHQPPCVEAVIAAKISRVVVGCGDPNPRVAGRGVQILRDAGIYVAENVLAAECQALNRVFMHYISRGMPYVTLKYAMSLDGKIAACTGESKWITGDAARRHVQQERARNKAIMVGRGTVQADDPRLTCRIPGKPSPLRVICDTNLSIPLAANVVRTAPETPTVLVTCCYDEAKIAAYQAAGCQVWQLPPGADGHPDLAVLMQKLAAAEIDSLLLEGGAELAWSMLKVGLVQRVQAYIAPLLLAGRTAKSPLGGEGFPSPAAGVRLQNPVISQIGDDFLIEAEVAGNVHRDN</sequence>
<dbReference type="GO" id="GO:0008835">
    <property type="term" value="F:diaminohydroxyphosphoribosylaminopyrimidine deaminase activity"/>
    <property type="evidence" value="ECO:0007669"/>
    <property type="project" value="UniProtKB-EC"/>
</dbReference>
<dbReference type="EC" id="1.1.1.193" evidence="15"/>
<feature type="binding site" evidence="17">
    <location>
        <position position="215"/>
    </location>
    <ligand>
        <name>NADP(+)</name>
        <dbReference type="ChEBI" id="CHEBI:58349"/>
    </ligand>
</feature>
<dbReference type="InterPro" id="IPR016192">
    <property type="entry name" value="APOBEC/CMP_deaminase_Zn-bd"/>
</dbReference>
<feature type="active site" description="Proton donor" evidence="16">
    <location>
        <position position="46"/>
    </location>
</feature>
<dbReference type="InterPro" id="IPR050765">
    <property type="entry name" value="Riboflavin_Biosynth_HTPR"/>
</dbReference>
<comment type="caution">
    <text evidence="20">The sequence shown here is derived from an EMBL/GenBank/DDBJ whole genome shotgun (WGS) entry which is preliminary data.</text>
</comment>
<feature type="binding site" evidence="17">
    <location>
        <position position="164"/>
    </location>
    <ligand>
        <name>NADP(+)</name>
        <dbReference type="ChEBI" id="CHEBI:58349"/>
    </ligand>
</feature>
<comment type="pathway">
    <text evidence="3 15">Cofactor biosynthesis; riboflavin biosynthesis; 5-amino-6-(D-ribitylamino)uracil from GTP: step 3/4.</text>
</comment>
<evidence type="ECO:0000256" key="4">
    <source>
        <dbReference type="ARBA" id="ARBA00005259"/>
    </source>
</evidence>
<dbReference type="Gene3D" id="3.40.430.10">
    <property type="entry name" value="Dihydrofolate Reductase, subunit A"/>
    <property type="match status" value="1"/>
</dbReference>
<evidence type="ECO:0000256" key="10">
    <source>
        <dbReference type="ARBA" id="ARBA00022857"/>
    </source>
</evidence>
<proteinExistence type="inferred from homology"/>
<feature type="binding site" evidence="17">
    <location>
        <begin position="289"/>
        <end position="295"/>
    </location>
    <ligand>
        <name>NADP(+)</name>
        <dbReference type="ChEBI" id="CHEBI:58349"/>
    </ligand>
</feature>
<reference evidence="20" key="1">
    <citation type="submission" date="2020-10" db="EMBL/GenBank/DDBJ databases">
        <authorList>
            <person name="Gilroy R."/>
        </authorList>
    </citation>
    <scope>NUCLEOTIDE SEQUENCE</scope>
    <source>
        <strain evidence="20">2830</strain>
    </source>
</reference>
<evidence type="ECO:0000256" key="15">
    <source>
        <dbReference type="PIRNR" id="PIRNR006769"/>
    </source>
</evidence>
<keyword evidence="7 15" id="KW-0479">Metal-binding</keyword>
<dbReference type="InterPro" id="IPR004794">
    <property type="entry name" value="Eubact_RibD"/>
</dbReference>
<dbReference type="FunFam" id="3.40.140.10:FF:000025">
    <property type="entry name" value="Riboflavin biosynthesis protein RibD"/>
    <property type="match status" value="1"/>
</dbReference>
<evidence type="ECO:0000256" key="17">
    <source>
        <dbReference type="PIRSR" id="PIRSR006769-2"/>
    </source>
</evidence>
<comment type="similarity">
    <text evidence="5 15">In the C-terminal section; belongs to the HTP reductase family.</text>
</comment>
<evidence type="ECO:0000256" key="13">
    <source>
        <dbReference type="ARBA" id="ARBA00049861"/>
    </source>
</evidence>
<dbReference type="PROSITE" id="PS00903">
    <property type="entry name" value="CYT_DCMP_DEAMINASES_1"/>
    <property type="match status" value="1"/>
</dbReference>
<dbReference type="Pfam" id="PF01872">
    <property type="entry name" value="RibD_C"/>
    <property type="match status" value="1"/>
</dbReference>
<evidence type="ECO:0000259" key="19">
    <source>
        <dbReference type="PROSITE" id="PS51747"/>
    </source>
</evidence>
<feature type="binding site" evidence="17">
    <location>
        <position position="162"/>
    </location>
    <ligand>
        <name>substrate</name>
    </ligand>
</feature>
<evidence type="ECO:0000313" key="21">
    <source>
        <dbReference type="Proteomes" id="UP000824124"/>
    </source>
</evidence>
<comment type="catalytic activity">
    <reaction evidence="13 15">
        <text>5-amino-6-(5-phospho-D-ribitylamino)uracil + NADP(+) = 5-amino-6-(5-phospho-D-ribosylamino)uracil + NADPH + H(+)</text>
        <dbReference type="Rhea" id="RHEA:17845"/>
        <dbReference type="ChEBI" id="CHEBI:15378"/>
        <dbReference type="ChEBI" id="CHEBI:57783"/>
        <dbReference type="ChEBI" id="CHEBI:58349"/>
        <dbReference type="ChEBI" id="CHEBI:58421"/>
        <dbReference type="ChEBI" id="CHEBI:58453"/>
        <dbReference type="EC" id="1.1.1.193"/>
    </reaction>
</comment>
<dbReference type="Pfam" id="PF00383">
    <property type="entry name" value="dCMP_cyt_deam_1"/>
    <property type="match status" value="1"/>
</dbReference>
<dbReference type="EC" id="3.5.4.26" evidence="15"/>
<feature type="binding site" evidence="17">
    <location>
        <position position="201"/>
    </location>
    <ligand>
        <name>substrate</name>
    </ligand>
</feature>
<dbReference type="InterPro" id="IPR002125">
    <property type="entry name" value="CMP_dCMP_dom"/>
</dbReference>
<keyword evidence="10 15" id="KW-0521">NADP</keyword>
<comment type="cofactor">
    <cofactor evidence="15 18">
        <name>Zn(2+)</name>
        <dbReference type="ChEBI" id="CHEBI:29105"/>
    </cofactor>
    <text evidence="15 18">Binds 1 zinc ion.</text>
</comment>
<evidence type="ECO:0000256" key="14">
    <source>
        <dbReference type="ARBA" id="ARBA00049886"/>
    </source>
</evidence>
<comment type="similarity">
    <text evidence="4 15">In the N-terminal section; belongs to the cytidine and deoxycytidylate deaminase family.</text>
</comment>
<dbReference type="InterPro" id="IPR024072">
    <property type="entry name" value="DHFR-like_dom_sf"/>
</dbReference>
<dbReference type="GO" id="GO:0009231">
    <property type="term" value="P:riboflavin biosynthetic process"/>
    <property type="evidence" value="ECO:0007669"/>
    <property type="project" value="UniProtKB-KW"/>
</dbReference>
<dbReference type="AlphaFoldDB" id="A0A9D1KXX8"/>
<protein>
    <recommendedName>
        <fullName evidence="15">Riboflavin biosynthesis protein RibD</fullName>
    </recommendedName>
    <domain>
        <recommendedName>
            <fullName evidence="15">Diaminohydroxyphosphoribosylaminopyrimidine deaminase</fullName>
            <shortName evidence="15">DRAP deaminase</shortName>
            <ecNumber evidence="15">3.5.4.26</ecNumber>
        </recommendedName>
        <alternativeName>
            <fullName evidence="15">Riboflavin-specific deaminase</fullName>
        </alternativeName>
    </domain>
    <domain>
        <recommendedName>
            <fullName evidence="15">5-amino-6-(5-phosphoribosylamino)uracil reductase</fullName>
            <ecNumber evidence="15">1.1.1.193</ecNumber>
        </recommendedName>
        <alternativeName>
            <fullName evidence="15">HTP reductase</fullName>
        </alternativeName>
    </domain>
</protein>
<feature type="binding site" evidence="17">
    <location>
        <position position="194"/>
    </location>
    <ligand>
        <name>NADP(+)</name>
        <dbReference type="ChEBI" id="CHEBI:58349"/>
    </ligand>
</feature>
<dbReference type="SUPFAM" id="SSF53927">
    <property type="entry name" value="Cytidine deaminase-like"/>
    <property type="match status" value="1"/>
</dbReference>
<accession>A0A9D1KXX8</accession>
<evidence type="ECO:0000313" key="20">
    <source>
        <dbReference type="EMBL" id="HIU09703.1"/>
    </source>
</evidence>
<evidence type="ECO:0000256" key="11">
    <source>
        <dbReference type="ARBA" id="ARBA00023002"/>
    </source>
</evidence>
<evidence type="ECO:0000256" key="12">
    <source>
        <dbReference type="ARBA" id="ARBA00023268"/>
    </source>
</evidence>
<feature type="binding site" evidence="17">
    <location>
        <position position="178"/>
    </location>
    <ligand>
        <name>substrate</name>
    </ligand>
</feature>
<dbReference type="GO" id="GO:0008270">
    <property type="term" value="F:zinc ion binding"/>
    <property type="evidence" value="ECO:0007669"/>
    <property type="project" value="InterPro"/>
</dbReference>
<evidence type="ECO:0000256" key="3">
    <source>
        <dbReference type="ARBA" id="ARBA00004910"/>
    </source>
</evidence>
<feature type="binding site" evidence="18">
    <location>
        <position position="69"/>
    </location>
    <ligand>
        <name>Zn(2+)</name>
        <dbReference type="ChEBI" id="CHEBI:29105"/>
        <note>catalytic</note>
    </ligand>
</feature>
<comment type="pathway">
    <text evidence="2 15">Cofactor biosynthesis; riboflavin biosynthesis; 5-amino-6-(D-ribitylamino)uracil from GTP: step 2/4.</text>
</comment>
<feature type="binding site" evidence="17">
    <location>
        <position position="198"/>
    </location>
    <ligand>
        <name>substrate</name>
    </ligand>
</feature>
<dbReference type="CDD" id="cd01284">
    <property type="entry name" value="Riboflavin_deaminase-reductase"/>
    <property type="match status" value="1"/>
</dbReference>
<evidence type="ECO:0000256" key="8">
    <source>
        <dbReference type="ARBA" id="ARBA00022801"/>
    </source>
</evidence>
<dbReference type="InterPro" id="IPR016193">
    <property type="entry name" value="Cytidine_deaminase-like"/>
</dbReference>
<dbReference type="PIRSF" id="PIRSF006769">
    <property type="entry name" value="RibD"/>
    <property type="match status" value="1"/>
</dbReference>
<dbReference type="PROSITE" id="PS51747">
    <property type="entry name" value="CYT_DCMP_DEAMINASES_2"/>
    <property type="match status" value="1"/>
</dbReference>
<reference evidence="20" key="2">
    <citation type="journal article" date="2021" name="PeerJ">
        <title>Extensive microbial diversity within the chicken gut microbiome revealed by metagenomics and culture.</title>
        <authorList>
            <person name="Gilroy R."/>
            <person name="Ravi A."/>
            <person name="Getino M."/>
            <person name="Pursley I."/>
            <person name="Horton D.L."/>
            <person name="Alikhan N.F."/>
            <person name="Baker D."/>
            <person name="Gharbi K."/>
            <person name="Hall N."/>
            <person name="Watson M."/>
            <person name="Adriaenssens E.M."/>
            <person name="Foster-Nyarko E."/>
            <person name="Jarju S."/>
            <person name="Secka A."/>
            <person name="Antonio M."/>
            <person name="Oren A."/>
            <person name="Chaudhuri R.R."/>
            <person name="La Ragione R."/>
            <person name="Hildebrand F."/>
            <person name="Pallen M.J."/>
        </authorList>
    </citation>
    <scope>NUCLEOTIDE SEQUENCE</scope>
    <source>
        <strain evidence="20">2830</strain>
    </source>
</reference>
<evidence type="ECO:0000256" key="5">
    <source>
        <dbReference type="ARBA" id="ARBA00007417"/>
    </source>
</evidence>